<comment type="caution">
    <text evidence="1">The sequence shown here is derived from an EMBL/GenBank/DDBJ whole genome shotgun (WGS) entry which is preliminary data.</text>
</comment>
<gene>
    <name evidence="1" type="ORF">ENS64_18245</name>
</gene>
<proteinExistence type="predicted"/>
<dbReference type="InterPro" id="IPR006311">
    <property type="entry name" value="TAT_signal"/>
</dbReference>
<sequence>MRETIAASQLSRRRFLQSSAAFLAAIHAWPRNAAVAQDHTRVEPGERPPREDGIVVENPRLRVPVSLIIDDSTCLVNLAHFAIPQFAQIFPDRYTQPWKLLPREIPDAFVEKFAGWCHEQGVKGKYSIVPYPACVGWLDRDLPGWSKQELDASLQLVRDRILPDWDIHPEMVSHTFVVDPRTGRPFPEKSERFMENWRWTDDKSADQIAEYMAFALRILKNVGLPCEGITTPGGFGNRVLPELSRATLHAVRDVFGAEIPHYFRHLFTDERSVAPRVEFAAGLNTDHPRCVVSIIGCTGDWFGGWDGMEVGHADQFITEDGRGGRLPKVIARQEPAILVCHWPGIYWNGYELGFRIFQEVVRRLDAHYNHLQWMKLSDISRYWAARELTAFTWREQGVTLRAPFGTPQFTVRFKQRDASQLVHVAGSEQTVLKPIDNLRRLAPGTFVRDGRDLVACFDLPKGLSRLEGLQSQA</sequence>
<dbReference type="PROSITE" id="PS51318">
    <property type="entry name" value="TAT"/>
    <property type="match status" value="1"/>
</dbReference>
<organism evidence="1">
    <name type="scientific">Schlesneria paludicola</name>
    <dbReference type="NCBI Taxonomy" id="360056"/>
    <lineage>
        <taxon>Bacteria</taxon>
        <taxon>Pseudomonadati</taxon>
        <taxon>Planctomycetota</taxon>
        <taxon>Planctomycetia</taxon>
        <taxon>Planctomycetales</taxon>
        <taxon>Planctomycetaceae</taxon>
        <taxon>Schlesneria</taxon>
    </lineage>
</organism>
<dbReference type="EMBL" id="DSVQ01000019">
    <property type="protein sequence ID" value="HGT41192.1"/>
    <property type="molecule type" value="Genomic_DNA"/>
</dbReference>
<name>A0A7C4LN89_9PLAN</name>
<protein>
    <recommendedName>
        <fullName evidence="2">Twin-arginine translocation signal domain-containing protein</fullName>
    </recommendedName>
</protein>
<accession>A0A7C4LN89</accession>
<dbReference type="AlphaFoldDB" id="A0A7C4LN89"/>
<reference evidence="1" key="1">
    <citation type="journal article" date="2020" name="mSystems">
        <title>Genome- and Community-Level Interaction Insights into Carbon Utilization and Element Cycling Functions of Hydrothermarchaeota in Hydrothermal Sediment.</title>
        <authorList>
            <person name="Zhou Z."/>
            <person name="Liu Y."/>
            <person name="Xu W."/>
            <person name="Pan J."/>
            <person name="Luo Z.H."/>
            <person name="Li M."/>
        </authorList>
    </citation>
    <scope>NUCLEOTIDE SEQUENCE [LARGE SCALE GENOMIC DNA]</scope>
    <source>
        <strain evidence="1">SpSt-508</strain>
    </source>
</reference>
<evidence type="ECO:0000313" key="1">
    <source>
        <dbReference type="EMBL" id="HGT41192.1"/>
    </source>
</evidence>
<evidence type="ECO:0008006" key="2">
    <source>
        <dbReference type="Google" id="ProtNLM"/>
    </source>
</evidence>